<evidence type="ECO:0000256" key="1">
    <source>
        <dbReference type="SAM" id="MobiDB-lite"/>
    </source>
</evidence>
<accession>A0A9N7UWE8</accession>
<protein>
    <submittedName>
        <fullName evidence="2">Uncharacterized protein</fullName>
    </submittedName>
</protein>
<gene>
    <name evidence="2" type="ORF">PLEPLA_LOCUS27322</name>
</gene>
<sequence>MKLWREELVFDLLSDRSQLRGSEHLVPRPSGDVRGSTRRGSNPREPIQDTLRRVPSGPAVCSEERSEVEIQVLKRNVFFSRELRILQLILSRTGFPGCMSPGQMEDVVSPPLSSSLLLSPPLTPLSSSHLLSPPLTSSLLSPSSPSSLLLSPPLSSSHIDMD</sequence>
<dbReference type="AlphaFoldDB" id="A0A9N7UWE8"/>
<feature type="region of interest" description="Disordered" evidence="1">
    <location>
        <begin position="21"/>
        <end position="59"/>
    </location>
</feature>
<dbReference type="EMBL" id="CADEAL010002296">
    <property type="protein sequence ID" value="CAB1439539.1"/>
    <property type="molecule type" value="Genomic_DNA"/>
</dbReference>
<dbReference type="Proteomes" id="UP001153269">
    <property type="component" value="Unassembled WGS sequence"/>
</dbReference>
<organism evidence="2 3">
    <name type="scientific">Pleuronectes platessa</name>
    <name type="common">European plaice</name>
    <dbReference type="NCBI Taxonomy" id="8262"/>
    <lineage>
        <taxon>Eukaryota</taxon>
        <taxon>Metazoa</taxon>
        <taxon>Chordata</taxon>
        <taxon>Craniata</taxon>
        <taxon>Vertebrata</taxon>
        <taxon>Euteleostomi</taxon>
        <taxon>Actinopterygii</taxon>
        <taxon>Neopterygii</taxon>
        <taxon>Teleostei</taxon>
        <taxon>Neoteleostei</taxon>
        <taxon>Acanthomorphata</taxon>
        <taxon>Carangaria</taxon>
        <taxon>Pleuronectiformes</taxon>
        <taxon>Pleuronectoidei</taxon>
        <taxon>Pleuronectidae</taxon>
        <taxon>Pleuronectes</taxon>
    </lineage>
</organism>
<reference evidence="2" key="1">
    <citation type="submission" date="2020-03" db="EMBL/GenBank/DDBJ databases">
        <authorList>
            <person name="Weist P."/>
        </authorList>
    </citation>
    <scope>NUCLEOTIDE SEQUENCE</scope>
</reference>
<feature type="region of interest" description="Disordered" evidence="1">
    <location>
        <begin position="141"/>
        <end position="162"/>
    </location>
</feature>
<comment type="caution">
    <text evidence="2">The sequence shown here is derived from an EMBL/GenBank/DDBJ whole genome shotgun (WGS) entry which is preliminary data.</text>
</comment>
<evidence type="ECO:0000313" key="3">
    <source>
        <dbReference type="Proteomes" id="UP001153269"/>
    </source>
</evidence>
<proteinExistence type="predicted"/>
<name>A0A9N7UWE8_PLEPL</name>
<keyword evidence="3" id="KW-1185">Reference proteome</keyword>
<evidence type="ECO:0000313" key="2">
    <source>
        <dbReference type="EMBL" id="CAB1439539.1"/>
    </source>
</evidence>